<dbReference type="GO" id="GO:0008696">
    <property type="term" value="F:4-amino-4-deoxychorismate lyase activity"/>
    <property type="evidence" value="ECO:0007669"/>
    <property type="project" value="UniProtKB-EC"/>
</dbReference>
<accession>A0A7W8JSX7</accession>
<dbReference type="InterPro" id="IPR043132">
    <property type="entry name" value="BCAT-like_C"/>
</dbReference>
<dbReference type="InterPro" id="IPR050571">
    <property type="entry name" value="Class-IV_PLP-Dep_Aminotrnsfr"/>
</dbReference>
<dbReference type="InterPro" id="IPR043131">
    <property type="entry name" value="BCAT-like_N"/>
</dbReference>
<dbReference type="EMBL" id="JACHFL010000003">
    <property type="protein sequence ID" value="MBB5362660.1"/>
    <property type="molecule type" value="Genomic_DNA"/>
</dbReference>
<keyword evidence="2" id="KW-0456">Lyase</keyword>
<dbReference type="PANTHER" id="PTHR42743:SF4">
    <property type="entry name" value="BRANCHED-CHAIN-AMINO-ACID AMINOTRANSFERASE-RELATED"/>
    <property type="match status" value="1"/>
</dbReference>
<name>A0A7W8JSX7_9DEIO</name>
<organism evidence="2 3">
    <name type="scientific">Deinococcus humi</name>
    <dbReference type="NCBI Taxonomy" id="662880"/>
    <lineage>
        <taxon>Bacteria</taxon>
        <taxon>Thermotogati</taxon>
        <taxon>Deinococcota</taxon>
        <taxon>Deinococci</taxon>
        <taxon>Deinococcales</taxon>
        <taxon>Deinococcaceae</taxon>
        <taxon>Deinococcus</taxon>
    </lineage>
</organism>
<dbReference type="PANTHER" id="PTHR42743">
    <property type="entry name" value="AMINO-ACID AMINOTRANSFERASE"/>
    <property type="match status" value="1"/>
</dbReference>
<evidence type="ECO:0000313" key="3">
    <source>
        <dbReference type="Proteomes" id="UP000552709"/>
    </source>
</evidence>
<protein>
    <submittedName>
        <fullName evidence="2">4-amino-4-deoxychorismate lyase</fullName>
        <ecNumber evidence="2">4.1.3.38</ecNumber>
    </submittedName>
</protein>
<dbReference type="Gene3D" id="3.20.10.10">
    <property type="entry name" value="D-amino Acid Aminotransferase, subunit A, domain 2"/>
    <property type="match status" value="1"/>
</dbReference>
<keyword evidence="3" id="KW-1185">Reference proteome</keyword>
<dbReference type="GO" id="GO:0046394">
    <property type="term" value="P:carboxylic acid biosynthetic process"/>
    <property type="evidence" value="ECO:0007669"/>
    <property type="project" value="UniProtKB-ARBA"/>
</dbReference>
<sequence>MKPLPSELDSPAWLHGLTAFTTVRTHRGTVVRWPAHLERLRQTCAFLGLTPPEAGLPILDPWPWGLLRITATDTGTFWTHRPLHSGPRPEGGVSVRLTDVQVHPQLAAHKTGNYLPYRLARQRAGDAFEGWLTGPEGTLADGSRTSPLLELDGHLVVPAGGLPGITRAAFLEGRHWTERPVSLSELSAVTRAWVCGSGVGVLPVREIVGGGLRLSLPAIWPQTDDPALVWPGESIH</sequence>
<dbReference type="SUPFAM" id="SSF56752">
    <property type="entry name" value="D-aminoacid aminotransferase-like PLP-dependent enzymes"/>
    <property type="match status" value="1"/>
</dbReference>
<dbReference type="InterPro" id="IPR036038">
    <property type="entry name" value="Aminotransferase-like"/>
</dbReference>
<dbReference type="Gene3D" id="3.30.470.10">
    <property type="match status" value="1"/>
</dbReference>
<evidence type="ECO:0000313" key="2">
    <source>
        <dbReference type="EMBL" id="MBB5362660.1"/>
    </source>
</evidence>
<reference evidence="2 3" key="1">
    <citation type="submission" date="2020-08" db="EMBL/GenBank/DDBJ databases">
        <title>Genomic Encyclopedia of Type Strains, Phase IV (KMG-IV): sequencing the most valuable type-strain genomes for metagenomic binning, comparative biology and taxonomic classification.</title>
        <authorList>
            <person name="Goeker M."/>
        </authorList>
    </citation>
    <scope>NUCLEOTIDE SEQUENCE [LARGE SCALE GENOMIC DNA]</scope>
    <source>
        <strain evidence="2 3">DSM 27939</strain>
    </source>
</reference>
<proteinExistence type="inferred from homology"/>
<dbReference type="RefSeq" id="WP_184129938.1">
    <property type="nucleotide sequence ID" value="NZ_JACHFL010000003.1"/>
</dbReference>
<gene>
    <name evidence="2" type="ORF">HNQ08_001755</name>
</gene>
<dbReference type="Pfam" id="PF01063">
    <property type="entry name" value="Aminotran_4"/>
    <property type="match status" value="1"/>
</dbReference>
<dbReference type="Proteomes" id="UP000552709">
    <property type="component" value="Unassembled WGS sequence"/>
</dbReference>
<dbReference type="InterPro" id="IPR001544">
    <property type="entry name" value="Aminotrans_IV"/>
</dbReference>
<comment type="caution">
    <text evidence="2">The sequence shown here is derived from an EMBL/GenBank/DDBJ whole genome shotgun (WGS) entry which is preliminary data.</text>
</comment>
<dbReference type="AlphaFoldDB" id="A0A7W8JSX7"/>
<evidence type="ECO:0000256" key="1">
    <source>
        <dbReference type="ARBA" id="ARBA00009320"/>
    </source>
</evidence>
<comment type="similarity">
    <text evidence="1">Belongs to the class-IV pyridoxal-phosphate-dependent aminotransferase family.</text>
</comment>
<dbReference type="EC" id="4.1.3.38" evidence="2"/>